<dbReference type="InterPro" id="IPR015946">
    <property type="entry name" value="KH_dom-like_a/b"/>
</dbReference>
<dbReference type="EMBL" id="AP025314">
    <property type="protein sequence ID" value="BDD10308.1"/>
    <property type="molecule type" value="Genomic_DNA"/>
</dbReference>
<dbReference type="AlphaFoldDB" id="A0AAU9CQF1"/>
<gene>
    <name evidence="1" type="ORF">FUAX_27400</name>
</gene>
<sequence length="158" mass="17196">MSTHNYLITTEWTGNKGQGTAGYRSYSRDHRFISQGKADIAGSSDPAFLGDPTRHNPEELLLASLSSCHMLWYLHLCAEAGISVTAYTDRATAKMDDGSATTPGRMTEVMLRPEVTIGVGDPEQALALHAQAHRMCFIANSCNFPVRHEPVISAEADT</sequence>
<evidence type="ECO:0000313" key="1">
    <source>
        <dbReference type="EMBL" id="BDD10308.1"/>
    </source>
</evidence>
<keyword evidence="2" id="KW-1185">Reference proteome</keyword>
<dbReference type="PANTHER" id="PTHR42830:SF2">
    <property type="entry name" value="OSMC_OHR FAMILY PROTEIN"/>
    <property type="match status" value="1"/>
</dbReference>
<dbReference type="RefSeq" id="WP_338391875.1">
    <property type="nucleotide sequence ID" value="NZ_AP025314.1"/>
</dbReference>
<dbReference type="SUPFAM" id="SSF82784">
    <property type="entry name" value="OsmC-like"/>
    <property type="match status" value="1"/>
</dbReference>
<dbReference type="Proteomes" id="UP001348817">
    <property type="component" value="Chromosome"/>
</dbReference>
<proteinExistence type="predicted"/>
<dbReference type="KEGG" id="fax:FUAX_27400"/>
<dbReference type="PANTHER" id="PTHR42830">
    <property type="entry name" value="OSMOTICALLY INDUCIBLE FAMILY PROTEIN"/>
    <property type="match status" value="1"/>
</dbReference>
<reference evidence="1 2" key="1">
    <citation type="submission" date="2021-12" db="EMBL/GenBank/DDBJ databases">
        <title>Genome sequencing of bacteria with rrn-lacking chromosome and rrn-plasmid.</title>
        <authorList>
            <person name="Anda M."/>
            <person name="Iwasaki W."/>
        </authorList>
    </citation>
    <scope>NUCLEOTIDE SEQUENCE [LARGE SCALE GENOMIC DNA]</scope>
    <source>
        <strain evidence="1 2">DSM 100852</strain>
    </source>
</reference>
<dbReference type="InterPro" id="IPR052707">
    <property type="entry name" value="OsmC_Ohr_Peroxiredoxin"/>
</dbReference>
<protein>
    <submittedName>
        <fullName evidence="1">Peroxiredoxin</fullName>
    </submittedName>
</protein>
<dbReference type="InterPro" id="IPR036102">
    <property type="entry name" value="OsmC/Ohrsf"/>
</dbReference>
<name>A0AAU9CQF1_9BACT</name>
<organism evidence="1 2">
    <name type="scientific">Fulvitalea axinellae</name>
    <dbReference type="NCBI Taxonomy" id="1182444"/>
    <lineage>
        <taxon>Bacteria</taxon>
        <taxon>Pseudomonadati</taxon>
        <taxon>Bacteroidota</taxon>
        <taxon>Cytophagia</taxon>
        <taxon>Cytophagales</taxon>
        <taxon>Persicobacteraceae</taxon>
        <taxon>Fulvitalea</taxon>
    </lineage>
</organism>
<dbReference type="Pfam" id="PF02566">
    <property type="entry name" value="OsmC"/>
    <property type="match status" value="1"/>
</dbReference>
<evidence type="ECO:0000313" key="2">
    <source>
        <dbReference type="Proteomes" id="UP001348817"/>
    </source>
</evidence>
<dbReference type="InterPro" id="IPR003718">
    <property type="entry name" value="OsmC/Ohr_fam"/>
</dbReference>
<dbReference type="Gene3D" id="3.30.300.20">
    <property type="match status" value="1"/>
</dbReference>
<accession>A0AAU9CQF1</accession>